<dbReference type="AlphaFoldDB" id="A0A0G2G433"/>
<name>A0A0G2G433_9PEZI</name>
<dbReference type="EMBL" id="LAQI01000124">
    <property type="protein sequence ID" value="KKY18583.1"/>
    <property type="molecule type" value="Genomic_DNA"/>
</dbReference>
<evidence type="ECO:0000313" key="2">
    <source>
        <dbReference type="Proteomes" id="UP000034182"/>
    </source>
</evidence>
<protein>
    <submittedName>
        <fullName evidence="1">Uncharacterized protein</fullName>
    </submittedName>
</protein>
<comment type="caution">
    <text evidence="1">The sequence shown here is derived from an EMBL/GenBank/DDBJ whole genome shotgun (WGS) entry which is preliminary data.</text>
</comment>
<evidence type="ECO:0000313" key="1">
    <source>
        <dbReference type="EMBL" id="KKY18583.1"/>
    </source>
</evidence>
<dbReference type="Proteomes" id="UP000034182">
    <property type="component" value="Unassembled WGS sequence"/>
</dbReference>
<accession>A0A0G2G433</accession>
<organism evidence="1 2">
    <name type="scientific">Diplodia seriata</name>
    <dbReference type="NCBI Taxonomy" id="420778"/>
    <lineage>
        <taxon>Eukaryota</taxon>
        <taxon>Fungi</taxon>
        <taxon>Dikarya</taxon>
        <taxon>Ascomycota</taxon>
        <taxon>Pezizomycotina</taxon>
        <taxon>Dothideomycetes</taxon>
        <taxon>Dothideomycetes incertae sedis</taxon>
        <taxon>Botryosphaeriales</taxon>
        <taxon>Botryosphaeriaceae</taxon>
        <taxon>Diplodia</taxon>
    </lineage>
</organism>
<reference evidence="1 2" key="1">
    <citation type="submission" date="2015-03" db="EMBL/GenBank/DDBJ databases">
        <authorList>
            <person name="Morales-Cruz A."/>
            <person name="Amrine K.C."/>
            <person name="Cantu D."/>
        </authorList>
    </citation>
    <scope>NUCLEOTIDE SEQUENCE [LARGE SCALE GENOMIC DNA]</scope>
    <source>
        <strain evidence="1">DS831</strain>
    </source>
</reference>
<proteinExistence type="predicted"/>
<reference evidence="1 2" key="2">
    <citation type="submission" date="2015-05" db="EMBL/GenBank/DDBJ databases">
        <title>Distinctive expansion of gene families associated with plant cell wall degradation and secondary metabolism in the genomes of grapevine trunk pathogens.</title>
        <authorList>
            <person name="Lawrence D.P."/>
            <person name="Travadon R."/>
            <person name="Rolshausen P.E."/>
            <person name="Baumgartner K."/>
        </authorList>
    </citation>
    <scope>NUCLEOTIDE SEQUENCE [LARGE SCALE GENOMIC DNA]</scope>
    <source>
        <strain evidence="1">DS831</strain>
    </source>
</reference>
<sequence>MPIHDTEELVPTPTIFDHRDVVNLRLRGVVTDFPVENPSSRWMQAGREVLPHDDPYVEVLFNQGIENFPLPALLHSRETLVYLGLDAAFAEECWDKWVHMRPEQRTVPATKKDGYPPFLSNIAMLMNNRSMSQEPFPTLPEEEMENQVYPEPEESQQQLEQELQRLIDENGGVYDPAFVDMAGLTVSEATNRQIRCRIHEAKMLRFFGLSPEAVWYFVHATHDIRTQEMLGLFKLDLDNFKGRRYVFLLQKTLLEPRYRLLLKVKRMSEVRAGLWERFAPLAPIPGDEDDTVYDGEALLAETPRCVDPNWSSASTAEDPAVLLDRRIRCAMGMLQGQHYASTGIHLESWTFDMPQICRYSKVPSTFVCQPILDFIEKTKFKKKLETYEKVKGQEEPKIQSPHKFLVEMKWEGIPVGDVWDVAHNPYPYNP</sequence>
<gene>
    <name evidence="1" type="ORF">UCDDS831_g05863</name>
</gene>